<evidence type="ECO:0000313" key="3">
    <source>
        <dbReference type="Proteomes" id="UP000198925"/>
    </source>
</evidence>
<sequence>MPDKESTRPGHVSSPLARPDGQPPVVPGADGAWLLELSRGPGGRFEFFHERVGGIVRVTGQAVLRHPAGNVVQPVTVVMRDEDAGELGAGVVGILGS</sequence>
<organism evidence="2 3">
    <name type="scientific">Belnapia rosea</name>
    <dbReference type="NCBI Taxonomy" id="938405"/>
    <lineage>
        <taxon>Bacteria</taxon>
        <taxon>Pseudomonadati</taxon>
        <taxon>Pseudomonadota</taxon>
        <taxon>Alphaproteobacteria</taxon>
        <taxon>Acetobacterales</taxon>
        <taxon>Roseomonadaceae</taxon>
        <taxon>Belnapia</taxon>
    </lineage>
</organism>
<evidence type="ECO:0000313" key="2">
    <source>
        <dbReference type="EMBL" id="SDD49216.1"/>
    </source>
</evidence>
<dbReference type="EMBL" id="FMZX01000008">
    <property type="protein sequence ID" value="SDD49216.1"/>
    <property type="molecule type" value="Genomic_DNA"/>
</dbReference>
<accession>A0A1G6V8Q4</accession>
<protein>
    <submittedName>
        <fullName evidence="2">Uncharacterized protein</fullName>
    </submittedName>
</protein>
<proteinExistence type="predicted"/>
<feature type="region of interest" description="Disordered" evidence="1">
    <location>
        <begin position="1"/>
        <end position="27"/>
    </location>
</feature>
<name>A0A1G6V8Q4_9PROT</name>
<dbReference type="AlphaFoldDB" id="A0A1G6V8Q4"/>
<evidence type="ECO:0000256" key="1">
    <source>
        <dbReference type="SAM" id="MobiDB-lite"/>
    </source>
</evidence>
<dbReference type="RefSeq" id="WP_090663839.1">
    <property type="nucleotide sequence ID" value="NZ_FMZX01000008.1"/>
</dbReference>
<reference evidence="2 3" key="1">
    <citation type="submission" date="2016-10" db="EMBL/GenBank/DDBJ databases">
        <authorList>
            <person name="de Groot N.N."/>
        </authorList>
    </citation>
    <scope>NUCLEOTIDE SEQUENCE [LARGE SCALE GENOMIC DNA]</scope>
    <source>
        <strain evidence="2 3">CPCC 100156</strain>
    </source>
</reference>
<gene>
    <name evidence="2" type="ORF">SAMN04487779_1008150</name>
</gene>
<keyword evidence="3" id="KW-1185">Reference proteome</keyword>
<dbReference type="Proteomes" id="UP000198925">
    <property type="component" value="Unassembled WGS sequence"/>
</dbReference>